<evidence type="ECO:0000256" key="4">
    <source>
        <dbReference type="ARBA" id="ARBA00023098"/>
    </source>
</evidence>
<dbReference type="EMBL" id="CAXLJM020000032">
    <property type="protein sequence ID" value="CAL8100367.1"/>
    <property type="molecule type" value="Genomic_DNA"/>
</dbReference>
<dbReference type="PANTHER" id="PTHR43667">
    <property type="entry name" value="CYCLOPROPANE-FATTY-ACYL-PHOSPHOLIPID SYNTHASE"/>
    <property type="match status" value="1"/>
</dbReference>
<evidence type="ECO:0000313" key="6">
    <source>
        <dbReference type="Proteomes" id="UP001642540"/>
    </source>
</evidence>
<dbReference type="Pfam" id="PF02353">
    <property type="entry name" value="CMAS"/>
    <property type="match status" value="1"/>
</dbReference>
<evidence type="ECO:0000256" key="3">
    <source>
        <dbReference type="ARBA" id="ARBA00022691"/>
    </source>
</evidence>
<keyword evidence="2" id="KW-0808">Transferase</keyword>
<proteinExistence type="predicted"/>
<protein>
    <recommendedName>
        <fullName evidence="7">Cyclopropane-fatty-acyl-phospholipid synthase</fullName>
    </recommendedName>
</protein>
<dbReference type="InterPro" id="IPR029063">
    <property type="entry name" value="SAM-dependent_MTases_sf"/>
</dbReference>
<keyword evidence="3" id="KW-0949">S-adenosyl-L-methionine</keyword>
<name>A0ABP1QEM3_9HEXA</name>
<dbReference type="InterPro" id="IPR050723">
    <property type="entry name" value="CFA/CMAS"/>
</dbReference>
<comment type="caution">
    <text evidence="5">The sequence shown here is derived from an EMBL/GenBank/DDBJ whole genome shotgun (WGS) entry which is preliminary data.</text>
</comment>
<keyword evidence="1" id="KW-0489">Methyltransferase</keyword>
<evidence type="ECO:0000256" key="2">
    <source>
        <dbReference type="ARBA" id="ARBA00022679"/>
    </source>
</evidence>
<dbReference type="Gene3D" id="3.40.50.150">
    <property type="entry name" value="Vaccinia Virus protein VP39"/>
    <property type="match status" value="1"/>
</dbReference>
<accession>A0ABP1QEM3</accession>
<dbReference type="CDD" id="cd02440">
    <property type="entry name" value="AdoMet_MTases"/>
    <property type="match status" value="1"/>
</dbReference>
<keyword evidence="4" id="KW-0443">Lipid metabolism</keyword>
<organism evidence="5 6">
    <name type="scientific">Orchesella dallaii</name>
    <dbReference type="NCBI Taxonomy" id="48710"/>
    <lineage>
        <taxon>Eukaryota</taxon>
        <taxon>Metazoa</taxon>
        <taxon>Ecdysozoa</taxon>
        <taxon>Arthropoda</taxon>
        <taxon>Hexapoda</taxon>
        <taxon>Collembola</taxon>
        <taxon>Entomobryomorpha</taxon>
        <taxon>Entomobryoidea</taxon>
        <taxon>Orchesellidae</taxon>
        <taxon>Orchesellinae</taxon>
        <taxon>Orchesella</taxon>
    </lineage>
</organism>
<evidence type="ECO:0000256" key="1">
    <source>
        <dbReference type="ARBA" id="ARBA00022603"/>
    </source>
</evidence>
<dbReference type="Proteomes" id="UP001642540">
    <property type="component" value="Unassembled WGS sequence"/>
</dbReference>
<evidence type="ECO:0000313" key="5">
    <source>
        <dbReference type="EMBL" id="CAL8100367.1"/>
    </source>
</evidence>
<evidence type="ECO:0008006" key="7">
    <source>
        <dbReference type="Google" id="ProtNLM"/>
    </source>
</evidence>
<dbReference type="SUPFAM" id="SSF53335">
    <property type="entry name" value="S-adenosyl-L-methionine-dependent methyltransferases"/>
    <property type="match status" value="1"/>
</dbReference>
<keyword evidence="6" id="KW-1185">Reference proteome</keyword>
<dbReference type="PANTHER" id="PTHR43667:SF1">
    <property type="entry name" value="CYCLOPROPANE-FATTY-ACYL-PHOSPHOLIPID SYNTHASE"/>
    <property type="match status" value="1"/>
</dbReference>
<reference evidence="5 6" key="1">
    <citation type="submission" date="2024-08" db="EMBL/GenBank/DDBJ databases">
        <authorList>
            <person name="Cucini C."/>
            <person name="Frati F."/>
        </authorList>
    </citation>
    <scope>NUCLEOTIDE SEQUENCE [LARGE SCALE GENOMIC DNA]</scope>
</reference>
<gene>
    <name evidence="5" type="ORF">ODALV1_LOCUS10517</name>
</gene>
<sequence length="270" mass="31453">MANNGSLFYILTIKFIRAYKSFEAVIIRLFLGFFENLVRKSYLDAGIELDGSNPWDITVHNKNEFFLRLTNHAPLGLGETYVEGVWDCDDLVELNYRTMRKAIYKAYMNPWNRFLNYMELMHFNMQTEKKAWEVGEKHYNLGNDLFESFLDPSMNYSCGYWKTAKSLAEAQTDKMDLIAKKLMLSPGMSVLDIGCGWGGLSKYLAENYGVRVVGITVSQEGAKYARERCSKLPVDIRLMDYRDLDEKFDRIVSVGKHVRARWTKELWKFL</sequence>